<accession>A0A0A7I9M1</accession>
<dbReference type="AlphaFoldDB" id="A0A0A7I9M1"/>
<dbReference type="HOGENOM" id="CLU_2785580_0_0_11"/>
<dbReference type="STRING" id="1447716.AH68_08615"/>
<protein>
    <submittedName>
        <fullName evidence="1">Uncharacterized protein</fullName>
    </submittedName>
</protein>
<reference evidence="1 2" key="1">
    <citation type="journal article" date="2015" name="Genome Announc.">
        <title>Complete and Assembled Genome Sequence of Bifidobacterium kashiwanohense PV20-2, Isolated from the Feces of an Anemic Kenyan Infant.</title>
        <authorList>
            <person name="Vazquez-Gutierrez P."/>
            <person name="Lacroix C."/>
            <person name="Chassard C."/>
            <person name="Klumpp J."/>
            <person name="Jans C."/>
            <person name="Stevens M.J."/>
        </authorList>
    </citation>
    <scope>NUCLEOTIDE SEQUENCE [LARGE SCALE GENOMIC DNA]</scope>
    <source>
        <strain evidence="1 2">PV20-2</strain>
    </source>
</reference>
<gene>
    <name evidence="1" type="ORF">AH68_08615</name>
</gene>
<proteinExistence type="predicted"/>
<organism evidence="1 2">
    <name type="scientific">Bifidobacterium catenulatum PV20-2</name>
    <dbReference type="NCBI Taxonomy" id="1447716"/>
    <lineage>
        <taxon>Bacteria</taxon>
        <taxon>Bacillati</taxon>
        <taxon>Actinomycetota</taxon>
        <taxon>Actinomycetes</taxon>
        <taxon>Bifidobacteriales</taxon>
        <taxon>Bifidobacteriaceae</taxon>
        <taxon>Bifidobacterium</taxon>
    </lineage>
</organism>
<dbReference type="EMBL" id="CP007456">
    <property type="protein sequence ID" value="AIZ15504.1"/>
    <property type="molecule type" value="Genomic_DNA"/>
</dbReference>
<sequence>MWRDWACLRGMQKSVLSDNEWGLAVPAQFALRLKNTNSGFIWKERTGLACRPQVDRLQKEPITAVTSV</sequence>
<dbReference type="Proteomes" id="UP000030625">
    <property type="component" value="Chromosome"/>
</dbReference>
<name>A0A0A7I9M1_9BIFI</name>
<dbReference type="KEGG" id="bka:AH68_08615"/>
<evidence type="ECO:0000313" key="2">
    <source>
        <dbReference type="Proteomes" id="UP000030625"/>
    </source>
</evidence>
<evidence type="ECO:0000313" key="1">
    <source>
        <dbReference type="EMBL" id="AIZ15504.1"/>
    </source>
</evidence>